<evidence type="ECO:0000256" key="1">
    <source>
        <dbReference type="ARBA" id="ARBA00016548"/>
    </source>
</evidence>
<dbReference type="EMBL" id="JRES01001179">
    <property type="protein sequence ID" value="KNC24758.1"/>
    <property type="molecule type" value="Genomic_DNA"/>
</dbReference>
<dbReference type="PROSITE" id="PS51269">
    <property type="entry name" value="COMM"/>
    <property type="match status" value="1"/>
</dbReference>
<dbReference type="STRING" id="7375.A0A0L0BXH4"/>
<dbReference type="InterPro" id="IPR017920">
    <property type="entry name" value="COMM"/>
</dbReference>
<dbReference type="Pfam" id="PF07258">
    <property type="entry name" value="COMM_domain"/>
    <property type="match status" value="1"/>
</dbReference>
<keyword evidence="5" id="KW-1185">Reference proteome</keyword>
<reference evidence="4 5" key="1">
    <citation type="journal article" date="2015" name="Nat. Commun.">
        <title>Lucilia cuprina genome unlocks parasitic fly biology to underpin future interventions.</title>
        <authorList>
            <person name="Anstead C.A."/>
            <person name="Korhonen P.K."/>
            <person name="Young N.D."/>
            <person name="Hall R.S."/>
            <person name="Jex A.R."/>
            <person name="Murali S.C."/>
            <person name="Hughes D.S."/>
            <person name="Lee S.F."/>
            <person name="Perry T."/>
            <person name="Stroehlein A.J."/>
            <person name="Ansell B.R."/>
            <person name="Breugelmans B."/>
            <person name="Hofmann A."/>
            <person name="Qu J."/>
            <person name="Dugan S."/>
            <person name="Lee S.L."/>
            <person name="Chao H."/>
            <person name="Dinh H."/>
            <person name="Han Y."/>
            <person name="Doddapaneni H.V."/>
            <person name="Worley K.C."/>
            <person name="Muzny D.M."/>
            <person name="Ioannidis P."/>
            <person name="Waterhouse R.M."/>
            <person name="Zdobnov E.M."/>
            <person name="James P.J."/>
            <person name="Bagnall N.H."/>
            <person name="Kotze A.C."/>
            <person name="Gibbs R.A."/>
            <person name="Richards S."/>
            <person name="Batterham P."/>
            <person name="Gasser R.B."/>
        </authorList>
    </citation>
    <scope>NUCLEOTIDE SEQUENCE [LARGE SCALE GENOMIC DNA]</scope>
    <source>
        <strain evidence="4 5">LS</strain>
        <tissue evidence="4">Full body</tissue>
    </source>
</reference>
<comment type="caution">
    <text evidence="4">The sequence shown here is derived from an EMBL/GenBank/DDBJ whole genome shotgun (WGS) entry which is preliminary data.</text>
</comment>
<dbReference type="AlphaFoldDB" id="A0A0L0BXH4"/>
<dbReference type="PANTHER" id="PTHR31159:SF1">
    <property type="entry name" value="COMM DOMAIN-CONTAINING PROTEIN 3"/>
    <property type="match status" value="1"/>
</dbReference>
<gene>
    <name evidence="4" type="ORF">FF38_04855</name>
</gene>
<dbReference type="InterPro" id="IPR037355">
    <property type="entry name" value="COMMD3"/>
</dbReference>
<evidence type="ECO:0000313" key="5">
    <source>
        <dbReference type="Proteomes" id="UP000037069"/>
    </source>
</evidence>
<evidence type="ECO:0000259" key="3">
    <source>
        <dbReference type="PROSITE" id="PS51269"/>
    </source>
</evidence>
<protein>
    <recommendedName>
        <fullName evidence="1">COMM domain-containing protein 3</fullName>
    </recommendedName>
</protein>
<dbReference type="OrthoDB" id="1917519at2759"/>
<dbReference type="GO" id="GO:0006814">
    <property type="term" value="P:sodium ion transport"/>
    <property type="evidence" value="ECO:0007669"/>
    <property type="project" value="InterPro"/>
</dbReference>
<dbReference type="PANTHER" id="PTHR31159">
    <property type="entry name" value="COMM DOMAIN-CONTAINING PROTEIN 3"/>
    <property type="match status" value="1"/>
</dbReference>
<accession>A0A0L0BXH4</accession>
<evidence type="ECO:0000256" key="2">
    <source>
        <dbReference type="ARBA" id="ARBA00093469"/>
    </source>
</evidence>
<dbReference type="CDD" id="cd04751">
    <property type="entry name" value="Commd3"/>
    <property type="match status" value="1"/>
</dbReference>
<organism evidence="4 5">
    <name type="scientific">Lucilia cuprina</name>
    <name type="common">Green bottle fly</name>
    <name type="synonym">Australian sheep blowfly</name>
    <dbReference type="NCBI Taxonomy" id="7375"/>
    <lineage>
        <taxon>Eukaryota</taxon>
        <taxon>Metazoa</taxon>
        <taxon>Ecdysozoa</taxon>
        <taxon>Arthropoda</taxon>
        <taxon>Hexapoda</taxon>
        <taxon>Insecta</taxon>
        <taxon>Pterygota</taxon>
        <taxon>Neoptera</taxon>
        <taxon>Endopterygota</taxon>
        <taxon>Diptera</taxon>
        <taxon>Brachycera</taxon>
        <taxon>Muscomorpha</taxon>
        <taxon>Oestroidea</taxon>
        <taxon>Calliphoridae</taxon>
        <taxon>Luciliinae</taxon>
        <taxon>Lucilia</taxon>
    </lineage>
</organism>
<evidence type="ECO:0000313" key="4">
    <source>
        <dbReference type="EMBL" id="KNC24758.1"/>
    </source>
</evidence>
<name>A0A0L0BXH4_LUCCU</name>
<feature type="domain" description="COMM" evidence="3">
    <location>
        <begin position="128"/>
        <end position="199"/>
    </location>
</feature>
<dbReference type="OMA" id="ERHCNQM"/>
<dbReference type="Proteomes" id="UP000037069">
    <property type="component" value="Unassembled WGS sequence"/>
</dbReference>
<sequence length="201" mass="22726">MSVPSKVPITLSNLVIEGLSHLGTTIPLDTTKKIISNSVKLTLHPEATIPPVPEIYATNSSKAKQSEYAIVTLYSLAIKHSLDVMAVRQLMEEQHLNAAVIEELTRTYEEQRKQLYLRQLQVGHSFPHITDVQWRIVADVKSSTSDHSSKEVGFHINLGRYKQKGGERETIVEFVCNTEELQLLINKLKEIERHCGKETLE</sequence>
<comment type="similarity">
    <text evidence="2">Belongs to the COMM domain-containing protein 3 family.</text>
</comment>
<proteinExistence type="inferred from homology"/>